<dbReference type="InterPro" id="IPR001199">
    <property type="entry name" value="Cyt_B5-like_heme/steroid-bd"/>
</dbReference>
<feature type="domain" description="Cytochrome b5 heme-binding" evidence="3">
    <location>
        <begin position="63"/>
        <end position="118"/>
    </location>
</feature>
<dbReference type="Proteomes" id="UP000009046">
    <property type="component" value="Unassembled WGS sequence"/>
</dbReference>
<dbReference type="KEGG" id="phu:Phum_PHUM392460"/>
<protein>
    <submittedName>
        <fullName evidence="4 5">Cytochrome B5, putative</fullName>
    </submittedName>
</protein>
<dbReference type="OrthoDB" id="260519at2759"/>
<evidence type="ECO:0000259" key="3">
    <source>
        <dbReference type="PROSITE" id="PS50255"/>
    </source>
</evidence>
<keyword evidence="2" id="KW-0812">Transmembrane</keyword>
<gene>
    <name evidence="5" type="primary">8237654</name>
    <name evidence="4" type="ORF">Phum_PHUM392460</name>
</gene>
<dbReference type="SUPFAM" id="SSF55856">
    <property type="entry name" value="Cytochrome b5-like heme/steroid binding domain"/>
    <property type="match status" value="1"/>
</dbReference>
<dbReference type="InterPro" id="IPR005804">
    <property type="entry name" value="FA_desaturase_dom"/>
</dbReference>
<dbReference type="PANTHER" id="PTHR16740">
    <property type="entry name" value="CYTOCHROME B5-RELATED PROTEIN-RELATED"/>
    <property type="match status" value="1"/>
</dbReference>
<dbReference type="SMART" id="SM01117">
    <property type="entry name" value="Cyt-b5"/>
    <property type="match status" value="1"/>
</dbReference>
<evidence type="ECO:0000313" key="6">
    <source>
        <dbReference type="Proteomes" id="UP000009046"/>
    </source>
</evidence>
<evidence type="ECO:0000313" key="5">
    <source>
        <dbReference type="EnsemblMetazoa" id="PHUM392460-PA"/>
    </source>
</evidence>
<dbReference type="AlphaFoldDB" id="E0VR48"/>
<dbReference type="EnsemblMetazoa" id="PHUM392460-RA">
    <property type="protein sequence ID" value="PHUM392460-PA"/>
    <property type="gene ID" value="PHUM392460"/>
</dbReference>
<dbReference type="eggNOG" id="KOG4232">
    <property type="taxonomic scope" value="Eukaryota"/>
</dbReference>
<organism>
    <name type="scientific">Pediculus humanus subsp. corporis</name>
    <name type="common">Body louse</name>
    <dbReference type="NCBI Taxonomy" id="121224"/>
    <lineage>
        <taxon>Eukaryota</taxon>
        <taxon>Metazoa</taxon>
        <taxon>Ecdysozoa</taxon>
        <taxon>Arthropoda</taxon>
        <taxon>Hexapoda</taxon>
        <taxon>Insecta</taxon>
        <taxon>Pterygota</taxon>
        <taxon>Neoptera</taxon>
        <taxon>Paraneoptera</taxon>
        <taxon>Psocodea</taxon>
        <taxon>Troctomorpha</taxon>
        <taxon>Phthiraptera</taxon>
        <taxon>Anoplura</taxon>
        <taxon>Pediculidae</taxon>
        <taxon>Pediculus</taxon>
    </lineage>
</organism>
<reference evidence="4" key="2">
    <citation type="submission" date="2007-04" db="EMBL/GenBank/DDBJ databases">
        <title>The genome of the human body louse.</title>
        <authorList>
            <consortium name="The Human Body Louse Genome Consortium"/>
            <person name="Kirkness E."/>
            <person name="Walenz B."/>
            <person name="Hass B."/>
            <person name="Bruggner R."/>
            <person name="Strausberg R."/>
        </authorList>
    </citation>
    <scope>NUCLEOTIDE SEQUENCE</scope>
    <source>
        <strain evidence="4">USDA</strain>
    </source>
</reference>
<dbReference type="Gene3D" id="3.10.120.10">
    <property type="entry name" value="Cytochrome b5-like heme/steroid binding domain"/>
    <property type="match status" value="1"/>
</dbReference>
<dbReference type="HOGENOM" id="CLU_627470_0_0_1"/>
<keyword evidence="2" id="KW-1133">Transmembrane helix</keyword>
<dbReference type="GeneID" id="8237654"/>
<dbReference type="RefSeq" id="XP_002428592.1">
    <property type="nucleotide sequence ID" value="XM_002428547.1"/>
</dbReference>
<evidence type="ECO:0000313" key="4">
    <source>
        <dbReference type="EMBL" id="EEB15854.1"/>
    </source>
</evidence>
<sequence length="455" mass="53327">MEKKSKYTFYPGIFRKGRGEGEENNNDNNNNSSKNNKNNVLVDVDDWISEKKLTDGAEGLWRIHDKLYDLSDWISKHPGGKHWLEETKGTDITEAFECNHISRKPEQILDKFYVKPAEIERNCLITFEKKGFYKILKNKIIGRKLLDEKSCEPQFKTKMLADCLALTVFLTGLLGTMWKNHWFLLVSGIFLSMLTVCAHNFLHMKNNWRIYYFQLSLMSVREWRISHVLSHHIYPNSSSDLEVTMVDPFMNFLPKPNKLFPLSWVLSPFVMATMFHFQLLRRILKKTMMKKKKNLLLRQEEEIVVLALPLFLYIFSGQGIWTSLFAWNVIIVIGSLFFGLIGFSAAHHHPEIYHDGDYLGEDKDFGILQLAAVRNRRDVDGNFFFTMIMFGEHALHHLFPTIDHSQLYKLDQVLEETCREFKLDFKPFVAKKLFLGMFQQLARNYTNATLKLFPN</sequence>
<feature type="transmembrane region" description="Helical" evidence="2">
    <location>
        <begin position="259"/>
        <end position="280"/>
    </location>
</feature>
<dbReference type="InterPro" id="IPR036400">
    <property type="entry name" value="Cyt_B5-like_heme/steroid_sf"/>
</dbReference>
<name>E0VR48_PEDHC</name>
<keyword evidence="2" id="KW-0472">Membrane</keyword>
<dbReference type="Pfam" id="PF00487">
    <property type="entry name" value="FA_desaturase"/>
    <property type="match status" value="1"/>
</dbReference>
<feature type="region of interest" description="Disordered" evidence="1">
    <location>
        <begin position="13"/>
        <end position="38"/>
    </location>
</feature>
<reference evidence="5" key="3">
    <citation type="submission" date="2020-05" db="UniProtKB">
        <authorList>
            <consortium name="EnsemblMetazoa"/>
        </authorList>
    </citation>
    <scope>IDENTIFICATION</scope>
    <source>
        <strain evidence="5">USDA</strain>
    </source>
</reference>
<dbReference type="GO" id="GO:0006629">
    <property type="term" value="P:lipid metabolic process"/>
    <property type="evidence" value="ECO:0007669"/>
    <property type="project" value="InterPro"/>
</dbReference>
<dbReference type="InParanoid" id="E0VR48"/>
<dbReference type="OMA" id="LMNFAAW"/>
<dbReference type="STRING" id="121224.E0VR48"/>
<dbReference type="CTD" id="8237654"/>
<feature type="transmembrane region" description="Helical" evidence="2">
    <location>
        <begin position="182"/>
        <end position="202"/>
    </location>
</feature>
<accession>E0VR48</accession>
<keyword evidence="6" id="KW-1185">Reference proteome</keyword>
<feature type="transmembrane region" description="Helical" evidence="2">
    <location>
        <begin position="327"/>
        <end position="346"/>
    </location>
</feature>
<dbReference type="PROSITE" id="PS50255">
    <property type="entry name" value="CYTOCHROME_B5_2"/>
    <property type="match status" value="1"/>
</dbReference>
<evidence type="ECO:0000256" key="1">
    <source>
        <dbReference type="SAM" id="MobiDB-lite"/>
    </source>
</evidence>
<dbReference type="FunCoup" id="E0VR48">
    <property type="interactions" value="528"/>
</dbReference>
<dbReference type="EMBL" id="DS235451">
    <property type="protein sequence ID" value="EEB15854.1"/>
    <property type="molecule type" value="Genomic_DNA"/>
</dbReference>
<dbReference type="EMBL" id="AAZO01004594">
    <property type="status" value="NOT_ANNOTATED_CDS"/>
    <property type="molecule type" value="Genomic_DNA"/>
</dbReference>
<dbReference type="VEuPathDB" id="VectorBase:PHUM392460"/>
<dbReference type="PANTHER" id="PTHR16740:SF1">
    <property type="entry name" value="CYTOCHROME B5-RELATED PROTEIN-RELATED"/>
    <property type="match status" value="1"/>
</dbReference>
<feature type="transmembrane region" description="Helical" evidence="2">
    <location>
        <begin position="301"/>
        <end position="321"/>
    </location>
</feature>
<feature type="compositionally biased region" description="Low complexity" evidence="1">
    <location>
        <begin position="26"/>
        <end position="38"/>
    </location>
</feature>
<dbReference type="Pfam" id="PF00173">
    <property type="entry name" value="Cyt-b5"/>
    <property type="match status" value="1"/>
</dbReference>
<dbReference type="InterPro" id="IPR053100">
    <property type="entry name" value="Cytochrome_b5-related"/>
</dbReference>
<evidence type="ECO:0000256" key="2">
    <source>
        <dbReference type="SAM" id="Phobius"/>
    </source>
</evidence>
<proteinExistence type="predicted"/>
<reference evidence="4" key="1">
    <citation type="submission" date="2007-04" db="EMBL/GenBank/DDBJ databases">
        <title>Annotation of Pediculus humanus corporis strain USDA.</title>
        <authorList>
            <person name="Kirkness E."/>
            <person name="Hannick L."/>
            <person name="Hass B."/>
            <person name="Bruggner R."/>
            <person name="Lawson D."/>
            <person name="Bidwell S."/>
            <person name="Joardar V."/>
            <person name="Caler E."/>
            <person name="Walenz B."/>
            <person name="Inman J."/>
            <person name="Schobel S."/>
            <person name="Galinsky K."/>
            <person name="Amedeo P."/>
            <person name="Strausberg R."/>
        </authorList>
    </citation>
    <scope>NUCLEOTIDE SEQUENCE</scope>
    <source>
        <strain evidence="4">USDA</strain>
    </source>
</reference>